<dbReference type="PANTHER" id="PTHR33356">
    <property type="entry name" value="TIP41-LIKE PROTEIN"/>
    <property type="match status" value="1"/>
</dbReference>
<protein>
    <submittedName>
        <fullName evidence="2">Uncharacterized protein</fullName>
    </submittedName>
</protein>
<reference evidence="3" key="1">
    <citation type="journal article" date="2016" name="Nat. Biotechnol.">
        <title>Sequencing wild and cultivated cassava and related species reveals extensive interspecific hybridization and genetic diversity.</title>
        <authorList>
            <person name="Bredeson J.V."/>
            <person name="Lyons J.B."/>
            <person name="Prochnik S.E."/>
            <person name="Wu G.A."/>
            <person name="Ha C.M."/>
            <person name="Edsinger-Gonzales E."/>
            <person name="Grimwood J."/>
            <person name="Schmutz J."/>
            <person name="Rabbi I.Y."/>
            <person name="Egesi C."/>
            <person name="Nauluvula P."/>
            <person name="Lebot V."/>
            <person name="Ndunguru J."/>
            <person name="Mkamilo G."/>
            <person name="Bart R.S."/>
            <person name="Setter T.L."/>
            <person name="Gleadow R.M."/>
            <person name="Kulakow P."/>
            <person name="Ferguson M.E."/>
            <person name="Rounsley S."/>
            <person name="Rokhsar D.S."/>
        </authorList>
    </citation>
    <scope>NUCLEOTIDE SEQUENCE [LARGE SCALE GENOMIC DNA]</scope>
    <source>
        <strain evidence="3">cv. AM560-2</strain>
    </source>
</reference>
<evidence type="ECO:0000256" key="1">
    <source>
        <dbReference type="SAM" id="MobiDB-lite"/>
    </source>
</evidence>
<evidence type="ECO:0000313" key="3">
    <source>
        <dbReference type="Proteomes" id="UP000091857"/>
    </source>
</evidence>
<comment type="caution">
    <text evidence="2">The sequence shown here is derived from an EMBL/GenBank/DDBJ whole genome shotgun (WGS) entry which is preliminary data.</text>
</comment>
<gene>
    <name evidence="2" type="ORF">MANES_01G167300v8</name>
</gene>
<name>A0A2C9WLD8_MANES</name>
<dbReference type="EMBL" id="CM004387">
    <property type="protein sequence ID" value="OAY61150.1"/>
    <property type="molecule type" value="Genomic_DNA"/>
</dbReference>
<dbReference type="Gramene" id="Manes.01G167300.1.v8.1">
    <property type="protein sequence ID" value="Manes.01G167300.1.v8.1.CDS"/>
    <property type="gene ID" value="Manes.01G167300.v8.1"/>
</dbReference>
<dbReference type="PANTHER" id="PTHR33356:SF16">
    <property type="entry name" value="G PATCH DOMAIN PROTEIN"/>
    <property type="match status" value="1"/>
</dbReference>
<proteinExistence type="predicted"/>
<dbReference type="STRING" id="3983.A0A2C9WLD8"/>
<sequence>MAVDQHYTESSLLPPYSQFFTDDNTNGLSGNNNKHLSQTCPSCFTSSDFGSELSSPVDSELGSAVSDSDQDYDYIAELTRQMAHYMLQDDGNRRENEAWSLAGSLQSTKWSPFGSSKEEVSTFENLKMNEEKSRHKNSERFLAPRKPRNSNLEIHSKQALIDYQIQAIQFYKLRQEQIMKQKQESRYWGKQANGFNHVELDTQAARPVHQSKGRACAGFGNRQKVSWANMRQQQRAGSDMTAVFLSESGPRNVSCGTGVFLPRGIGNTCESRKKPGCSTVLIPARVVQALKLHSEKMGSESRSNRASFPVQQDALLGDVRYDLQFQKKSQSRTTPAKNQEMGLPQEWTY</sequence>
<accession>A0A2C9WLD8</accession>
<dbReference type="Proteomes" id="UP000091857">
    <property type="component" value="Chromosome 1"/>
</dbReference>
<dbReference type="AlphaFoldDB" id="A0A2C9WLD8"/>
<evidence type="ECO:0000313" key="2">
    <source>
        <dbReference type="EMBL" id="OAY61150.1"/>
    </source>
</evidence>
<feature type="region of interest" description="Disordered" evidence="1">
    <location>
        <begin position="326"/>
        <end position="349"/>
    </location>
</feature>
<keyword evidence="3" id="KW-1185">Reference proteome</keyword>
<organism evidence="2 3">
    <name type="scientific">Manihot esculenta</name>
    <name type="common">Cassava</name>
    <name type="synonym">Jatropha manihot</name>
    <dbReference type="NCBI Taxonomy" id="3983"/>
    <lineage>
        <taxon>Eukaryota</taxon>
        <taxon>Viridiplantae</taxon>
        <taxon>Streptophyta</taxon>
        <taxon>Embryophyta</taxon>
        <taxon>Tracheophyta</taxon>
        <taxon>Spermatophyta</taxon>
        <taxon>Magnoliopsida</taxon>
        <taxon>eudicotyledons</taxon>
        <taxon>Gunneridae</taxon>
        <taxon>Pentapetalae</taxon>
        <taxon>rosids</taxon>
        <taxon>fabids</taxon>
        <taxon>Malpighiales</taxon>
        <taxon>Euphorbiaceae</taxon>
        <taxon>Crotonoideae</taxon>
        <taxon>Manihoteae</taxon>
        <taxon>Manihot</taxon>
    </lineage>
</organism>
<dbReference type="OrthoDB" id="1709562at2759"/>
<feature type="compositionally biased region" description="Polar residues" evidence="1">
    <location>
        <begin position="326"/>
        <end position="337"/>
    </location>
</feature>